<dbReference type="PROSITE" id="PS50097">
    <property type="entry name" value="BTB"/>
    <property type="match status" value="1"/>
</dbReference>
<feature type="domain" description="BTB" evidence="1">
    <location>
        <begin position="13"/>
        <end position="87"/>
    </location>
</feature>
<dbReference type="AlphaFoldDB" id="A0AA39UM19"/>
<keyword evidence="3" id="KW-1185">Reference proteome</keyword>
<dbReference type="CDD" id="cd18186">
    <property type="entry name" value="BTB_POZ_ZBTB_KLHL-like"/>
    <property type="match status" value="1"/>
</dbReference>
<evidence type="ECO:0000259" key="1">
    <source>
        <dbReference type="PROSITE" id="PS50097"/>
    </source>
</evidence>
<evidence type="ECO:0000313" key="3">
    <source>
        <dbReference type="Proteomes" id="UP001175228"/>
    </source>
</evidence>
<proteinExistence type="predicted"/>
<dbReference type="InterPro" id="IPR000210">
    <property type="entry name" value="BTB/POZ_dom"/>
</dbReference>
<dbReference type="EMBL" id="JAUEPU010000019">
    <property type="protein sequence ID" value="KAK0494907.1"/>
    <property type="molecule type" value="Genomic_DNA"/>
</dbReference>
<comment type="caution">
    <text evidence="2">The sequence shown here is derived from an EMBL/GenBank/DDBJ whole genome shotgun (WGS) entry which is preliminary data.</text>
</comment>
<protein>
    <recommendedName>
        <fullName evidence="1">BTB domain-containing protein</fullName>
    </recommendedName>
</protein>
<dbReference type="Gene3D" id="3.30.710.10">
    <property type="entry name" value="Potassium Channel Kv1.1, Chain A"/>
    <property type="match status" value="1"/>
</dbReference>
<reference evidence="2" key="1">
    <citation type="submission" date="2023-06" db="EMBL/GenBank/DDBJ databases">
        <authorList>
            <consortium name="Lawrence Berkeley National Laboratory"/>
            <person name="Ahrendt S."/>
            <person name="Sahu N."/>
            <person name="Indic B."/>
            <person name="Wong-Bajracharya J."/>
            <person name="Merenyi Z."/>
            <person name="Ke H.-M."/>
            <person name="Monk M."/>
            <person name="Kocsube S."/>
            <person name="Drula E."/>
            <person name="Lipzen A."/>
            <person name="Balint B."/>
            <person name="Henrissat B."/>
            <person name="Andreopoulos B."/>
            <person name="Martin F.M."/>
            <person name="Harder C.B."/>
            <person name="Rigling D."/>
            <person name="Ford K.L."/>
            <person name="Foster G.D."/>
            <person name="Pangilinan J."/>
            <person name="Papanicolaou A."/>
            <person name="Barry K."/>
            <person name="LaButti K."/>
            <person name="Viragh M."/>
            <person name="Koriabine M."/>
            <person name="Yan M."/>
            <person name="Riley R."/>
            <person name="Champramary S."/>
            <person name="Plett K.L."/>
            <person name="Tsai I.J."/>
            <person name="Slot J."/>
            <person name="Sipos G."/>
            <person name="Plett J."/>
            <person name="Nagy L.G."/>
            <person name="Grigoriev I.V."/>
        </authorList>
    </citation>
    <scope>NUCLEOTIDE SEQUENCE</scope>
    <source>
        <strain evidence="2">HWK02</strain>
    </source>
</reference>
<gene>
    <name evidence="2" type="ORF">EDD18DRAFT_1076297</name>
</gene>
<dbReference type="SUPFAM" id="SSF54695">
    <property type="entry name" value="POZ domain"/>
    <property type="match status" value="1"/>
</dbReference>
<sequence length="103" mass="12079">MAPWVRSNGFYWETSTFLVENVLFRVPRYRFIENSETFRTMFSLPQAETSTAEGDSDDKPIQLQGVSRVDFERLLEFMYRRNAASPLKASLEEWISILKLSTM</sequence>
<dbReference type="Pfam" id="PF00651">
    <property type="entry name" value="BTB"/>
    <property type="match status" value="1"/>
</dbReference>
<name>A0AA39UM19_9AGAR</name>
<organism evidence="2 3">
    <name type="scientific">Armillaria luteobubalina</name>
    <dbReference type="NCBI Taxonomy" id="153913"/>
    <lineage>
        <taxon>Eukaryota</taxon>
        <taxon>Fungi</taxon>
        <taxon>Dikarya</taxon>
        <taxon>Basidiomycota</taxon>
        <taxon>Agaricomycotina</taxon>
        <taxon>Agaricomycetes</taxon>
        <taxon>Agaricomycetidae</taxon>
        <taxon>Agaricales</taxon>
        <taxon>Marasmiineae</taxon>
        <taxon>Physalacriaceae</taxon>
        <taxon>Armillaria</taxon>
    </lineage>
</organism>
<evidence type="ECO:0000313" key="2">
    <source>
        <dbReference type="EMBL" id="KAK0494907.1"/>
    </source>
</evidence>
<dbReference type="InterPro" id="IPR011333">
    <property type="entry name" value="SKP1/BTB/POZ_sf"/>
</dbReference>
<accession>A0AA39UM19</accession>
<dbReference type="Proteomes" id="UP001175228">
    <property type="component" value="Unassembled WGS sequence"/>
</dbReference>